<evidence type="ECO:0000313" key="3">
    <source>
        <dbReference type="EMBL" id="PSC72703.1"/>
    </source>
</evidence>
<organism evidence="3 4">
    <name type="scientific">Micractinium conductrix</name>
    <dbReference type="NCBI Taxonomy" id="554055"/>
    <lineage>
        <taxon>Eukaryota</taxon>
        <taxon>Viridiplantae</taxon>
        <taxon>Chlorophyta</taxon>
        <taxon>core chlorophytes</taxon>
        <taxon>Trebouxiophyceae</taxon>
        <taxon>Chlorellales</taxon>
        <taxon>Chlorellaceae</taxon>
        <taxon>Chlorella clade</taxon>
        <taxon>Micractinium</taxon>
    </lineage>
</organism>
<accession>A0A2P6VF34</accession>
<keyword evidence="1" id="KW-0175">Coiled coil</keyword>
<dbReference type="AlphaFoldDB" id="A0A2P6VF34"/>
<protein>
    <submittedName>
        <fullName evidence="3">Testis-expressed sequence 9 isoform X1</fullName>
    </submittedName>
</protein>
<dbReference type="STRING" id="554055.A0A2P6VF34"/>
<feature type="compositionally biased region" description="Low complexity" evidence="2">
    <location>
        <begin position="161"/>
        <end position="180"/>
    </location>
</feature>
<comment type="caution">
    <text evidence="3">The sequence shown here is derived from an EMBL/GenBank/DDBJ whole genome shotgun (WGS) entry which is preliminary data.</text>
</comment>
<proteinExistence type="predicted"/>
<feature type="region of interest" description="Disordered" evidence="2">
    <location>
        <begin position="148"/>
        <end position="200"/>
    </location>
</feature>
<keyword evidence="4" id="KW-1185">Reference proteome</keyword>
<evidence type="ECO:0000313" key="4">
    <source>
        <dbReference type="Proteomes" id="UP000239649"/>
    </source>
</evidence>
<evidence type="ECO:0000256" key="1">
    <source>
        <dbReference type="SAM" id="Coils"/>
    </source>
</evidence>
<dbReference type="OrthoDB" id="514574at2759"/>
<reference evidence="3 4" key="1">
    <citation type="journal article" date="2018" name="Plant J.">
        <title>Genome sequences of Chlorella sorokiniana UTEX 1602 and Micractinium conductrix SAG 241.80: implications to maltose excretion by a green alga.</title>
        <authorList>
            <person name="Arriola M.B."/>
            <person name="Velmurugan N."/>
            <person name="Zhang Y."/>
            <person name="Plunkett M.H."/>
            <person name="Hondzo H."/>
            <person name="Barney B.M."/>
        </authorList>
    </citation>
    <scope>NUCLEOTIDE SEQUENCE [LARGE SCALE GENOMIC DNA]</scope>
    <source>
        <strain evidence="3 4">SAG 241.80</strain>
    </source>
</reference>
<evidence type="ECO:0000256" key="2">
    <source>
        <dbReference type="SAM" id="MobiDB-lite"/>
    </source>
</evidence>
<sequence length="403" mass="43760">MATSFVVVSTTAVVVLRPGHYWHHRNWLMPVLRILFYAMPSFRSTKAGTALVLEHSARPGWLGAADLLRNATESWTGNSTCARAPRPFRDPWRRLQLPLPRPTRARLPTPALDLQQVVQSALADLLSGAGALHHEDSWEEPTALAPLPAAPATRRPTDQHPPAAQPAAAAAAGAARNARPSEPSFSSTSYDGEAPLQEGDLPPAAAARLYAARLRAAQGDVEGLQAALKARDSKLGALEKEVQQLRAEKVAWQKSQRALEAQAERGKRAAEEARARLAEQENALRQVDAERRATQQERRQAEADVKAREGKLAAALEEAQRLRRALEEARGAAAARAGVSREDHVRVVAEARTLAGQKQELAVALKKAGRLIDVLRRQRVHLEAAALLQVSSRELADALAAQQ</sequence>
<name>A0A2P6VF34_9CHLO</name>
<dbReference type="PANTHER" id="PTHR23313">
    <property type="entry name" value="TSEC1-RELATED"/>
    <property type="match status" value="1"/>
</dbReference>
<dbReference type="Proteomes" id="UP000239649">
    <property type="component" value="Unassembled WGS sequence"/>
</dbReference>
<feature type="coiled-coil region" evidence="1">
    <location>
        <begin position="228"/>
        <end position="336"/>
    </location>
</feature>
<gene>
    <name evidence="3" type="ORF">C2E20_3859</name>
</gene>
<dbReference type="PANTHER" id="PTHR23313:SF0">
    <property type="entry name" value="TESTIS-EXPRESSED PROTEIN 9"/>
    <property type="match status" value="1"/>
</dbReference>
<dbReference type="EMBL" id="LHPF02000009">
    <property type="protein sequence ID" value="PSC72703.1"/>
    <property type="molecule type" value="Genomic_DNA"/>
</dbReference>